<comment type="cofactor">
    <cofactor evidence="7">
        <name>a divalent metal cation</name>
        <dbReference type="ChEBI" id="CHEBI:60240"/>
    </cofactor>
    <text evidence="7">Binds 1 divalent metal cation per subunit.</text>
</comment>
<protein>
    <recommendedName>
        <fullName evidence="7">5'-nucleotidase SurE</fullName>
        <ecNumber evidence="7">3.1.3.5</ecNumber>
    </recommendedName>
    <alternativeName>
        <fullName evidence="7">Nucleoside 5'-monophosphate phosphohydrolase</fullName>
    </alternativeName>
</protein>
<dbReference type="InterPro" id="IPR030048">
    <property type="entry name" value="SurE"/>
</dbReference>
<evidence type="ECO:0000256" key="2">
    <source>
        <dbReference type="ARBA" id="ARBA00011062"/>
    </source>
</evidence>
<dbReference type="PANTHER" id="PTHR30457">
    <property type="entry name" value="5'-NUCLEOTIDASE SURE"/>
    <property type="match status" value="1"/>
</dbReference>
<feature type="binding site" evidence="7">
    <location>
        <position position="9"/>
    </location>
    <ligand>
        <name>a divalent metal cation</name>
        <dbReference type="ChEBI" id="CHEBI:60240"/>
    </ligand>
</feature>
<sequence>MRILLTNDDGYFAPGIRTLAKTLAKEHDVVLVAPEKEHSGQSHAITIHHSLVVKKVVIDGLDIDAYSVSGTPADCVRAGIDKIVPWRPDVIFSGCNLGYNAGMDIIYSGTVSAALEGVLLGIPSVAVSAEWVDGDAMFETAATIGCRIFEKVKDSFLSNPEPTVLNINVPYLPVDEVKGVRVADIGENAYDYYFEEEVDGERILSLKGRSKMEFKEGTDRYFLKQGYATLTPVIYGSADLEVMDRLTSWLDE</sequence>
<dbReference type="GO" id="GO:0000166">
    <property type="term" value="F:nucleotide binding"/>
    <property type="evidence" value="ECO:0007669"/>
    <property type="project" value="UniProtKB-KW"/>
</dbReference>
<comment type="catalytic activity">
    <reaction evidence="1 7">
        <text>a ribonucleoside 5'-phosphate + H2O = a ribonucleoside + phosphate</text>
        <dbReference type="Rhea" id="RHEA:12484"/>
        <dbReference type="ChEBI" id="CHEBI:15377"/>
        <dbReference type="ChEBI" id="CHEBI:18254"/>
        <dbReference type="ChEBI" id="CHEBI:43474"/>
        <dbReference type="ChEBI" id="CHEBI:58043"/>
        <dbReference type="EC" id="3.1.3.5"/>
    </reaction>
</comment>
<dbReference type="STRING" id="755172.HMPREF1863_00267"/>
<dbReference type="AlphaFoldDB" id="A0A134AKI5"/>
<dbReference type="EC" id="3.1.3.5" evidence="7"/>
<keyword evidence="3 7" id="KW-0963">Cytoplasm</keyword>
<dbReference type="SUPFAM" id="SSF64167">
    <property type="entry name" value="SurE-like"/>
    <property type="match status" value="1"/>
</dbReference>
<dbReference type="Gene3D" id="3.40.1210.10">
    <property type="entry name" value="Survival protein SurE-like phosphatase/nucleotidase"/>
    <property type="match status" value="1"/>
</dbReference>
<dbReference type="HAMAP" id="MF_00060">
    <property type="entry name" value="SurE"/>
    <property type="match status" value="1"/>
</dbReference>
<keyword evidence="10" id="KW-1185">Reference proteome</keyword>
<keyword evidence="4 7" id="KW-0479">Metal-binding</keyword>
<evidence type="ECO:0000259" key="8">
    <source>
        <dbReference type="Pfam" id="PF01975"/>
    </source>
</evidence>
<comment type="caution">
    <text evidence="9">The sequence shown here is derived from an EMBL/GenBank/DDBJ whole genome shotgun (WGS) entry which is preliminary data.</text>
</comment>
<comment type="similarity">
    <text evidence="2 7">Belongs to the SurE nucleotidase family.</text>
</comment>
<feature type="binding site" evidence="7">
    <location>
        <position position="39"/>
    </location>
    <ligand>
        <name>a divalent metal cation</name>
        <dbReference type="ChEBI" id="CHEBI:60240"/>
    </ligand>
</feature>
<dbReference type="GO" id="GO:0004309">
    <property type="term" value="F:exopolyphosphatase activity"/>
    <property type="evidence" value="ECO:0007669"/>
    <property type="project" value="TreeGrafter"/>
</dbReference>
<feature type="binding site" evidence="7">
    <location>
        <position position="96"/>
    </location>
    <ligand>
        <name>a divalent metal cation</name>
        <dbReference type="ChEBI" id="CHEBI:60240"/>
    </ligand>
</feature>
<dbReference type="NCBIfam" id="TIGR00087">
    <property type="entry name" value="surE"/>
    <property type="match status" value="1"/>
</dbReference>
<accession>A0A134AKI5</accession>
<dbReference type="Proteomes" id="UP000070442">
    <property type="component" value="Unassembled WGS sequence"/>
</dbReference>
<keyword evidence="5 7" id="KW-0547">Nucleotide-binding</keyword>
<dbReference type="GO" id="GO:0046872">
    <property type="term" value="F:metal ion binding"/>
    <property type="evidence" value="ECO:0007669"/>
    <property type="project" value="UniProtKB-UniRule"/>
</dbReference>
<dbReference type="GO" id="GO:0008254">
    <property type="term" value="F:3'-nucleotidase activity"/>
    <property type="evidence" value="ECO:0007669"/>
    <property type="project" value="TreeGrafter"/>
</dbReference>
<evidence type="ECO:0000256" key="4">
    <source>
        <dbReference type="ARBA" id="ARBA00022723"/>
    </source>
</evidence>
<evidence type="ECO:0000256" key="1">
    <source>
        <dbReference type="ARBA" id="ARBA00000815"/>
    </source>
</evidence>
<dbReference type="EMBL" id="LSDG01000005">
    <property type="protein sequence ID" value="KXB68246.1"/>
    <property type="molecule type" value="Genomic_DNA"/>
</dbReference>
<dbReference type="InterPro" id="IPR036523">
    <property type="entry name" value="SurE-like_sf"/>
</dbReference>
<comment type="function">
    <text evidence="7">Nucleotidase that shows phosphatase activity on nucleoside 5'-monophosphates.</text>
</comment>
<evidence type="ECO:0000313" key="9">
    <source>
        <dbReference type="EMBL" id="KXB68246.1"/>
    </source>
</evidence>
<evidence type="ECO:0000313" key="10">
    <source>
        <dbReference type="Proteomes" id="UP000070442"/>
    </source>
</evidence>
<evidence type="ECO:0000256" key="7">
    <source>
        <dbReference type="HAMAP-Rule" id="MF_00060"/>
    </source>
</evidence>
<reference evidence="10" key="1">
    <citation type="submission" date="2016-01" db="EMBL/GenBank/DDBJ databases">
        <authorList>
            <person name="Mitreva M."/>
            <person name="Pepin K.H."/>
            <person name="Mihindukulasuriya K.A."/>
            <person name="Fulton R."/>
            <person name="Fronick C."/>
            <person name="O'Laughlin M."/>
            <person name="Miner T."/>
            <person name="Herter B."/>
            <person name="Rosa B.A."/>
            <person name="Cordes M."/>
            <person name="Tomlinson C."/>
            <person name="Wollam A."/>
            <person name="Palsikar V.B."/>
            <person name="Mardis E.R."/>
            <person name="Wilson R.K."/>
        </authorList>
    </citation>
    <scope>NUCLEOTIDE SEQUENCE [LARGE SCALE GENOMIC DNA]</scope>
    <source>
        <strain evidence="10">DNF00729</strain>
    </source>
</reference>
<dbReference type="RefSeq" id="WP_068366550.1">
    <property type="nucleotide sequence ID" value="NZ_CAIJCT010000016.1"/>
</dbReference>
<dbReference type="PANTHER" id="PTHR30457:SF12">
    <property type="entry name" value="5'_3'-NUCLEOTIDASE SURE"/>
    <property type="match status" value="1"/>
</dbReference>
<evidence type="ECO:0000256" key="6">
    <source>
        <dbReference type="ARBA" id="ARBA00022801"/>
    </source>
</evidence>
<proteinExistence type="inferred from homology"/>
<evidence type="ECO:0000256" key="3">
    <source>
        <dbReference type="ARBA" id="ARBA00022490"/>
    </source>
</evidence>
<dbReference type="Pfam" id="PF01975">
    <property type="entry name" value="SurE"/>
    <property type="match status" value="1"/>
</dbReference>
<organism evidence="9 10">
    <name type="scientific">Aedoeadaptatus coxii</name>
    <dbReference type="NCBI Taxonomy" id="755172"/>
    <lineage>
        <taxon>Bacteria</taxon>
        <taxon>Bacillati</taxon>
        <taxon>Bacillota</taxon>
        <taxon>Tissierellia</taxon>
        <taxon>Tissierellales</taxon>
        <taxon>Peptoniphilaceae</taxon>
        <taxon>Aedoeadaptatus</taxon>
    </lineage>
</organism>
<dbReference type="GO" id="GO:0008253">
    <property type="term" value="F:5'-nucleotidase activity"/>
    <property type="evidence" value="ECO:0007669"/>
    <property type="project" value="UniProtKB-UniRule"/>
</dbReference>
<evidence type="ECO:0000256" key="5">
    <source>
        <dbReference type="ARBA" id="ARBA00022741"/>
    </source>
</evidence>
<feature type="domain" description="Survival protein SurE-like phosphatase/nucleotidase" evidence="8">
    <location>
        <begin position="3"/>
        <end position="190"/>
    </location>
</feature>
<keyword evidence="6 7" id="KW-0378">Hydrolase</keyword>
<name>A0A134AKI5_9FIRM</name>
<feature type="binding site" evidence="7">
    <location>
        <position position="8"/>
    </location>
    <ligand>
        <name>a divalent metal cation</name>
        <dbReference type="ChEBI" id="CHEBI:60240"/>
    </ligand>
</feature>
<gene>
    <name evidence="7" type="primary">surE</name>
    <name evidence="9" type="ORF">HMPREF1863_00267</name>
</gene>
<comment type="subcellular location">
    <subcellularLocation>
        <location evidence="7">Cytoplasm</location>
    </subcellularLocation>
</comment>
<dbReference type="InterPro" id="IPR002828">
    <property type="entry name" value="SurE-like_Pase/nucleotidase"/>
</dbReference>
<dbReference type="OrthoDB" id="9780815at2"/>
<dbReference type="GO" id="GO:0005737">
    <property type="term" value="C:cytoplasm"/>
    <property type="evidence" value="ECO:0007669"/>
    <property type="project" value="UniProtKB-SubCell"/>
</dbReference>
<dbReference type="PATRIC" id="fig|755172.3.peg.256"/>